<feature type="region of interest" description="Disordered" evidence="1">
    <location>
        <begin position="1"/>
        <end position="44"/>
    </location>
</feature>
<evidence type="ECO:0000256" key="1">
    <source>
        <dbReference type="SAM" id="MobiDB-lite"/>
    </source>
</evidence>
<proteinExistence type="predicted"/>
<organism evidence="2 3">
    <name type="scientific">Eumeta variegata</name>
    <name type="common">Bagworm moth</name>
    <name type="synonym">Eumeta japonica</name>
    <dbReference type="NCBI Taxonomy" id="151549"/>
    <lineage>
        <taxon>Eukaryota</taxon>
        <taxon>Metazoa</taxon>
        <taxon>Ecdysozoa</taxon>
        <taxon>Arthropoda</taxon>
        <taxon>Hexapoda</taxon>
        <taxon>Insecta</taxon>
        <taxon>Pterygota</taxon>
        <taxon>Neoptera</taxon>
        <taxon>Endopterygota</taxon>
        <taxon>Lepidoptera</taxon>
        <taxon>Glossata</taxon>
        <taxon>Ditrysia</taxon>
        <taxon>Tineoidea</taxon>
        <taxon>Psychidae</taxon>
        <taxon>Oiketicinae</taxon>
        <taxon>Eumeta</taxon>
    </lineage>
</organism>
<comment type="caution">
    <text evidence="2">The sequence shown here is derived from an EMBL/GenBank/DDBJ whole genome shotgun (WGS) entry which is preliminary data.</text>
</comment>
<accession>A0A4C1TR62</accession>
<evidence type="ECO:0000313" key="2">
    <source>
        <dbReference type="EMBL" id="GBP16481.1"/>
    </source>
</evidence>
<name>A0A4C1TR62_EUMVA</name>
<reference evidence="2 3" key="1">
    <citation type="journal article" date="2019" name="Commun. Biol.">
        <title>The bagworm genome reveals a unique fibroin gene that provides high tensile strength.</title>
        <authorList>
            <person name="Kono N."/>
            <person name="Nakamura H."/>
            <person name="Ohtoshi R."/>
            <person name="Tomita M."/>
            <person name="Numata K."/>
            <person name="Arakawa K."/>
        </authorList>
    </citation>
    <scope>NUCLEOTIDE SEQUENCE [LARGE SCALE GENOMIC DNA]</scope>
</reference>
<evidence type="ECO:0000313" key="3">
    <source>
        <dbReference type="Proteomes" id="UP000299102"/>
    </source>
</evidence>
<dbReference type="Proteomes" id="UP000299102">
    <property type="component" value="Unassembled WGS sequence"/>
</dbReference>
<gene>
    <name evidence="2" type="ORF">EVAR_10054_1</name>
</gene>
<protein>
    <submittedName>
        <fullName evidence="2">Uncharacterized protein</fullName>
    </submittedName>
</protein>
<dbReference type="AlphaFoldDB" id="A0A4C1TR62"/>
<dbReference type="OrthoDB" id="407509at2759"/>
<dbReference type="EMBL" id="BGZK01000079">
    <property type="protein sequence ID" value="GBP16481.1"/>
    <property type="molecule type" value="Genomic_DNA"/>
</dbReference>
<sequence length="192" mass="21568">MEMPGASKATIVAASAGAPEGDPREGRLAPALYGLPPRRGKDPAEGLMTEDVNLRETANAPARGDLLHARTRVTAGMRVRVTELYQRVHREILFHKFECVNRNSIMMFFPDQRSVISQAYPEKPTWFLKFVQQIRCELITSSKADLKQRKSRMSACENEMVLKQPDNNKALGVDGITTELLKVDERPSFKVL</sequence>
<keyword evidence="3" id="KW-1185">Reference proteome</keyword>